<dbReference type="Pfam" id="PF00015">
    <property type="entry name" value="MCPsignal"/>
    <property type="match status" value="1"/>
</dbReference>
<evidence type="ECO:0000256" key="4">
    <source>
        <dbReference type="ARBA" id="ARBA00023224"/>
    </source>
</evidence>
<evidence type="ECO:0000256" key="7">
    <source>
        <dbReference type="SAM" id="Phobius"/>
    </source>
</evidence>
<comment type="caution">
    <text evidence="10">The sequence shown here is derived from an EMBL/GenBank/DDBJ whole genome shotgun (WGS) entry which is preliminary data.</text>
</comment>
<dbReference type="Pfam" id="PF00672">
    <property type="entry name" value="HAMP"/>
    <property type="match status" value="1"/>
</dbReference>
<protein>
    <submittedName>
        <fullName evidence="10">Methyl-accepting chemotaxis protein</fullName>
    </submittedName>
</protein>
<evidence type="ECO:0000256" key="1">
    <source>
        <dbReference type="ARBA" id="ARBA00004236"/>
    </source>
</evidence>
<organism evidence="10 11">
    <name type="scientific">Metabacillus fastidiosus</name>
    <dbReference type="NCBI Taxonomy" id="1458"/>
    <lineage>
        <taxon>Bacteria</taxon>
        <taxon>Bacillati</taxon>
        <taxon>Bacillota</taxon>
        <taxon>Bacilli</taxon>
        <taxon>Bacillales</taxon>
        <taxon>Bacillaceae</taxon>
        <taxon>Metabacillus</taxon>
    </lineage>
</organism>
<sequence>MFGMLKRSFLAKILLSTILNIVLVGVILIGFSYFIQGKVLETELINQVSKIMEKTSGKVTDSEIIEAKADRDVDSDHQKELTSFLDQVSENNVQVAQAYIFGTELEDGNKTSIISMPTSLIEAFNEANLAYGDYYEQPDVIAKAIKEMLSSGDVVYSDVYKDDFGTWLTVLKPYKDSSGQIVAYYGMDVDASMIVKGKHDLLFYSILALVIILAIILTIQYFQIKKSILPLRELGVGIERFSEGSFDISLKETDDELGQINVKFNQMVVTMEQVILAIKEAYSRNAEYSSKLLGAVKEGSDHYSFVVSELYDISEQMRNQEAATVESATSFNEIASGIAGIADYTSDVSKRTEEMESSSQKGNETVNEIISQMNRAEKSVEDSSVAIKNLSEKSAEISGIVNLITDIANQTNLLALNAAIEAARAGEHGKGFAVVADEVRKLAEQSRHSAEQIKSLIDIIQSEVNVAVSSISGGAEMVSESVKRSDEIVTVFTQIMEGINGISSQVQEISASTQQVAAQSEEVSTVVEQLSGVAKHNTNASAEISRTTEEQQEKMNLIATDAEEMNKLFQKLQEAISIFKI</sequence>
<dbReference type="SUPFAM" id="SSF58104">
    <property type="entry name" value="Methyl-accepting chemotaxis protein (MCP) signaling domain"/>
    <property type="match status" value="1"/>
</dbReference>
<dbReference type="InterPro" id="IPR004089">
    <property type="entry name" value="MCPsignal_dom"/>
</dbReference>
<evidence type="ECO:0000313" key="11">
    <source>
        <dbReference type="Proteomes" id="UP001342826"/>
    </source>
</evidence>
<gene>
    <name evidence="10" type="ORF">P9271_18325</name>
</gene>
<dbReference type="InterPro" id="IPR003660">
    <property type="entry name" value="HAMP_dom"/>
</dbReference>
<dbReference type="CDD" id="cd11386">
    <property type="entry name" value="MCP_signal"/>
    <property type="match status" value="1"/>
</dbReference>
<dbReference type="PANTHER" id="PTHR32089">
    <property type="entry name" value="METHYL-ACCEPTING CHEMOTAXIS PROTEIN MCPB"/>
    <property type="match status" value="1"/>
</dbReference>
<dbReference type="EMBL" id="JARTFS010000013">
    <property type="protein sequence ID" value="MED4403269.1"/>
    <property type="molecule type" value="Genomic_DNA"/>
</dbReference>
<keyword evidence="2" id="KW-1003">Cell membrane</keyword>
<evidence type="ECO:0000256" key="6">
    <source>
        <dbReference type="PROSITE-ProRule" id="PRU00284"/>
    </source>
</evidence>
<dbReference type="PROSITE" id="PS50885">
    <property type="entry name" value="HAMP"/>
    <property type="match status" value="1"/>
</dbReference>
<reference evidence="10 11" key="1">
    <citation type="submission" date="2023-03" db="EMBL/GenBank/DDBJ databases">
        <title>Bacillus Genome Sequencing.</title>
        <authorList>
            <person name="Dunlap C."/>
        </authorList>
    </citation>
    <scope>NUCLEOTIDE SEQUENCE [LARGE SCALE GENOMIC DNA]</scope>
    <source>
        <strain evidence="10 11">NRS-1717</strain>
    </source>
</reference>
<dbReference type="Gene3D" id="6.10.340.10">
    <property type="match status" value="1"/>
</dbReference>
<keyword evidence="4 6" id="KW-0807">Transducer</keyword>
<dbReference type="PANTHER" id="PTHR32089:SF112">
    <property type="entry name" value="LYSOZYME-LIKE PROTEIN-RELATED"/>
    <property type="match status" value="1"/>
</dbReference>
<accession>A0ABU6P421</accession>
<evidence type="ECO:0000313" key="10">
    <source>
        <dbReference type="EMBL" id="MED4403269.1"/>
    </source>
</evidence>
<evidence type="ECO:0000256" key="3">
    <source>
        <dbReference type="ARBA" id="ARBA00023136"/>
    </source>
</evidence>
<keyword evidence="7" id="KW-1133">Transmembrane helix</keyword>
<dbReference type="Proteomes" id="UP001342826">
    <property type="component" value="Unassembled WGS sequence"/>
</dbReference>
<comment type="subcellular location">
    <subcellularLocation>
        <location evidence="1">Cell membrane</location>
    </subcellularLocation>
</comment>
<comment type="similarity">
    <text evidence="5">Belongs to the methyl-accepting chemotaxis (MCP) protein family.</text>
</comment>
<evidence type="ECO:0000259" key="8">
    <source>
        <dbReference type="PROSITE" id="PS50111"/>
    </source>
</evidence>
<feature type="domain" description="Methyl-accepting transducer" evidence="8">
    <location>
        <begin position="295"/>
        <end position="531"/>
    </location>
</feature>
<evidence type="ECO:0000256" key="5">
    <source>
        <dbReference type="ARBA" id="ARBA00029447"/>
    </source>
</evidence>
<dbReference type="RefSeq" id="WP_328015697.1">
    <property type="nucleotide sequence ID" value="NZ_JARTFS010000013.1"/>
</dbReference>
<dbReference type="SMART" id="SM00304">
    <property type="entry name" value="HAMP"/>
    <property type="match status" value="1"/>
</dbReference>
<keyword evidence="7" id="KW-0812">Transmembrane</keyword>
<feature type="transmembrane region" description="Helical" evidence="7">
    <location>
        <begin position="201"/>
        <end position="222"/>
    </location>
</feature>
<evidence type="ECO:0000259" key="9">
    <source>
        <dbReference type="PROSITE" id="PS50885"/>
    </source>
</evidence>
<keyword evidence="3 7" id="KW-0472">Membrane</keyword>
<dbReference type="CDD" id="cd06225">
    <property type="entry name" value="HAMP"/>
    <property type="match status" value="1"/>
</dbReference>
<dbReference type="SMART" id="SM00283">
    <property type="entry name" value="MA"/>
    <property type="match status" value="1"/>
</dbReference>
<name>A0ABU6P421_9BACI</name>
<dbReference type="Gene3D" id="1.10.287.950">
    <property type="entry name" value="Methyl-accepting chemotaxis protein"/>
    <property type="match status" value="1"/>
</dbReference>
<keyword evidence="11" id="KW-1185">Reference proteome</keyword>
<proteinExistence type="inferred from homology"/>
<dbReference type="PROSITE" id="PS50111">
    <property type="entry name" value="CHEMOTAXIS_TRANSDUC_2"/>
    <property type="match status" value="1"/>
</dbReference>
<feature type="transmembrane region" description="Helical" evidence="7">
    <location>
        <begin position="13"/>
        <end position="35"/>
    </location>
</feature>
<feature type="domain" description="HAMP" evidence="9">
    <location>
        <begin position="225"/>
        <end position="276"/>
    </location>
</feature>
<evidence type="ECO:0000256" key="2">
    <source>
        <dbReference type="ARBA" id="ARBA00022475"/>
    </source>
</evidence>